<dbReference type="GO" id="GO:0034399">
    <property type="term" value="C:nuclear periphery"/>
    <property type="evidence" value="ECO:0007669"/>
    <property type="project" value="TreeGrafter"/>
</dbReference>
<sequence>MDDSRRVNVHLIDGGVRHEFNRIRIESTCVVWNPIYHDLFAYSPRKDHVVVKRKSQSNICWKINLENVARCFFSSSVSCTLKCLTWSPDGNVLCVITKQGEFFLFNTEFGNLLFSWRVIPEDDKITTVINVKWESGHLFGKHFMKDTRNGYLGHNLDWIPSKSTTERLEERSKRKIEECYELLRSHKKSINNTFLLIHLDDNSIVVLAAGILQLAVIRPPQDFFDSNGLYLIGIDDFQMMKGSVKSPNDGYTLILSCTSQGLPPACAKGGKIGYSLNETVEKASETRTMTVTHLLGINLDFGSIPDEKLCKLTESFARLYVFYFAISEIYQCFQGGWDHELEKISNKFNEGEAGSIHFGFELLYSIYAGPQFETQQFFERTWGGSVANEFVDFYTKKIPKIIAWIPGAFVPYSESLQCESTTFIDLMELILSPPPEEITGDYGRQMIELAESIEDSDDENSLDFEDGDEEKEENEEEEKEKNDTKKEDDDDDKRTEKDETEEEIGPEWAKMFRRATETLIYSVKNLNDAVVENCDDLEKCIGAITRLAFRDVNSFLSFGSSTEAEIPTKMEKIQKLSLFCIRGFMGYDLLEAADSVLRCFFPIDKFDEYRLNINPENEKELKDSAHWIIDKKGVLTLTYPPLIPPREVINLNKVHSFISEMQVDPTVVYGNREIPTVKKSFTETTESIKYLQSGLFIEKFPQNHLEWVHEVHSAEDFFGWERFILKKEILPNDRDGLLICEIQKGIDLPNIAIAFGEEVDINSFETDSFTEISTMKIFKIDQITPTNLGIALVALMGRDEANAERKLCLLDTLTADLLVGMSDRLEMADDQMIACEKSCGNCIIICDSGHRFLFTDFLSMASSYLMDQQKENSS</sequence>
<keyword evidence="3" id="KW-0833">Ubl conjugation pathway</keyword>
<organism evidence="7 8">
    <name type="scientific">Mesorhabditis belari</name>
    <dbReference type="NCBI Taxonomy" id="2138241"/>
    <lineage>
        <taxon>Eukaryota</taxon>
        <taxon>Metazoa</taxon>
        <taxon>Ecdysozoa</taxon>
        <taxon>Nematoda</taxon>
        <taxon>Chromadorea</taxon>
        <taxon>Rhabditida</taxon>
        <taxon>Rhabditina</taxon>
        <taxon>Rhabditomorpha</taxon>
        <taxon>Rhabditoidea</taxon>
        <taxon>Rhabditidae</taxon>
        <taxon>Mesorhabditinae</taxon>
        <taxon>Mesorhabditis</taxon>
    </lineage>
</organism>
<dbReference type="GO" id="GO:0005680">
    <property type="term" value="C:anaphase-promoting complex"/>
    <property type="evidence" value="ECO:0007669"/>
    <property type="project" value="InterPro"/>
</dbReference>
<evidence type="ECO:0000313" key="8">
    <source>
        <dbReference type="WBParaSite" id="MBELARI_LOCUS16673"/>
    </source>
</evidence>
<evidence type="ECO:0000313" key="7">
    <source>
        <dbReference type="Proteomes" id="UP000887575"/>
    </source>
</evidence>
<keyword evidence="7" id="KW-1185">Reference proteome</keyword>
<feature type="compositionally biased region" description="Basic and acidic residues" evidence="5">
    <location>
        <begin position="479"/>
        <end position="497"/>
    </location>
</feature>
<reference evidence="8" key="1">
    <citation type="submission" date="2024-02" db="UniProtKB">
        <authorList>
            <consortium name="WormBaseParasite"/>
        </authorList>
    </citation>
    <scope>IDENTIFICATION</scope>
</reference>
<dbReference type="GO" id="GO:0070979">
    <property type="term" value="P:protein K11-linked ubiquitination"/>
    <property type="evidence" value="ECO:0007669"/>
    <property type="project" value="TreeGrafter"/>
</dbReference>
<evidence type="ECO:0000256" key="2">
    <source>
        <dbReference type="ARBA" id="ARBA00022776"/>
    </source>
</evidence>
<protein>
    <submittedName>
        <fullName evidence="8">Anaphase-promoting complex subunit 4-like WD40 domain-containing protein</fullName>
    </submittedName>
</protein>
<evidence type="ECO:0000256" key="4">
    <source>
        <dbReference type="ARBA" id="ARBA00023306"/>
    </source>
</evidence>
<evidence type="ECO:0000256" key="5">
    <source>
        <dbReference type="SAM" id="MobiDB-lite"/>
    </source>
</evidence>
<dbReference type="SUPFAM" id="SSF117289">
    <property type="entry name" value="Nucleoporin domain"/>
    <property type="match status" value="1"/>
</dbReference>
<dbReference type="PANTHER" id="PTHR13260:SF0">
    <property type="entry name" value="ANAPHASE-PROMOTING COMPLEX SUBUNIT 4"/>
    <property type="match status" value="1"/>
</dbReference>
<evidence type="ECO:0000256" key="3">
    <source>
        <dbReference type="ARBA" id="ARBA00022786"/>
    </source>
</evidence>
<feature type="region of interest" description="Disordered" evidence="5">
    <location>
        <begin position="451"/>
        <end position="505"/>
    </location>
</feature>
<keyword evidence="4" id="KW-0131">Cell cycle</keyword>
<feature type="domain" description="Anaphase-promoting complex subunit 4-like WD40" evidence="6">
    <location>
        <begin position="32"/>
        <end position="134"/>
    </location>
</feature>
<dbReference type="PANTHER" id="PTHR13260">
    <property type="entry name" value="ANAPHASE PROMOTING COMPLEX SUBUNIT 4 APC4"/>
    <property type="match status" value="1"/>
</dbReference>
<accession>A0AAF3J523</accession>
<evidence type="ECO:0000256" key="1">
    <source>
        <dbReference type="ARBA" id="ARBA00022618"/>
    </source>
</evidence>
<keyword evidence="1" id="KW-0132">Cell division</keyword>
<dbReference type="Gene3D" id="2.130.10.10">
    <property type="entry name" value="YVTN repeat-like/Quinoprotein amine dehydrogenase"/>
    <property type="match status" value="1"/>
</dbReference>
<dbReference type="AlphaFoldDB" id="A0AAF3J523"/>
<evidence type="ECO:0000259" key="6">
    <source>
        <dbReference type="Pfam" id="PF12894"/>
    </source>
</evidence>
<dbReference type="InterPro" id="IPR015943">
    <property type="entry name" value="WD40/YVTN_repeat-like_dom_sf"/>
</dbReference>
<dbReference type="GO" id="GO:0031145">
    <property type="term" value="P:anaphase-promoting complex-dependent catabolic process"/>
    <property type="evidence" value="ECO:0007669"/>
    <property type="project" value="InterPro"/>
</dbReference>
<dbReference type="Pfam" id="PF12894">
    <property type="entry name" value="ANAPC4_WD40"/>
    <property type="match status" value="1"/>
</dbReference>
<dbReference type="Proteomes" id="UP000887575">
    <property type="component" value="Unassembled WGS sequence"/>
</dbReference>
<keyword evidence="2" id="KW-0498">Mitosis</keyword>
<dbReference type="InterPro" id="IPR024977">
    <property type="entry name" value="Apc4-like_WD40_dom"/>
</dbReference>
<dbReference type="WBParaSite" id="MBELARI_LOCUS16673">
    <property type="protein sequence ID" value="MBELARI_LOCUS16673"/>
    <property type="gene ID" value="MBELARI_LOCUS16673"/>
</dbReference>
<dbReference type="InterPro" id="IPR024789">
    <property type="entry name" value="APC4"/>
</dbReference>
<dbReference type="GO" id="GO:0051301">
    <property type="term" value="P:cell division"/>
    <property type="evidence" value="ECO:0007669"/>
    <property type="project" value="UniProtKB-KW"/>
</dbReference>
<proteinExistence type="predicted"/>
<name>A0AAF3J523_9BILA</name>
<feature type="compositionally biased region" description="Acidic residues" evidence="5">
    <location>
        <begin position="451"/>
        <end position="478"/>
    </location>
</feature>